<organism evidence="1">
    <name type="scientific">viral metagenome</name>
    <dbReference type="NCBI Taxonomy" id="1070528"/>
    <lineage>
        <taxon>unclassified sequences</taxon>
        <taxon>metagenomes</taxon>
        <taxon>organismal metagenomes</taxon>
    </lineage>
</organism>
<accession>A0A6C0B5J0</accession>
<protein>
    <submittedName>
        <fullName evidence="1">Uncharacterized protein</fullName>
    </submittedName>
</protein>
<evidence type="ECO:0000313" key="1">
    <source>
        <dbReference type="EMBL" id="QHS86931.1"/>
    </source>
</evidence>
<sequence>MIILLFSLSLSAKMLIYNVSVVPIIIDTDPI</sequence>
<reference evidence="1" key="1">
    <citation type="journal article" date="2020" name="Nature">
        <title>Giant virus diversity and host interactions through global metagenomics.</title>
        <authorList>
            <person name="Schulz F."/>
            <person name="Roux S."/>
            <person name="Paez-Espino D."/>
            <person name="Jungbluth S."/>
            <person name="Walsh D.A."/>
            <person name="Denef V.J."/>
            <person name="McMahon K.D."/>
            <person name="Konstantinidis K.T."/>
            <person name="Eloe-Fadrosh E.A."/>
            <person name="Kyrpides N.C."/>
            <person name="Woyke T."/>
        </authorList>
    </citation>
    <scope>NUCLEOTIDE SEQUENCE</scope>
    <source>
        <strain evidence="1">GVMAG-M-3300009422-16</strain>
    </source>
</reference>
<dbReference type="EMBL" id="MN739066">
    <property type="protein sequence ID" value="QHS86931.1"/>
    <property type="molecule type" value="Genomic_DNA"/>
</dbReference>
<name>A0A6C0B5J0_9ZZZZ</name>
<proteinExistence type="predicted"/>
<dbReference type="AlphaFoldDB" id="A0A6C0B5J0"/>